<evidence type="ECO:0000313" key="2">
    <source>
        <dbReference type="Proteomes" id="UP000078492"/>
    </source>
</evidence>
<protein>
    <submittedName>
        <fullName evidence="1">Uncharacterized protein</fullName>
    </submittedName>
</protein>
<organism evidence="1 2">
    <name type="scientific">Trachymyrmex cornetzi</name>
    <dbReference type="NCBI Taxonomy" id="471704"/>
    <lineage>
        <taxon>Eukaryota</taxon>
        <taxon>Metazoa</taxon>
        <taxon>Ecdysozoa</taxon>
        <taxon>Arthropoda</taxon>
        <taxon>Hexapoda</taxon>
        <taxon>Insecta</taxon>
        <taxon>Pterygota</taxon>
        <taxon>Neoptera</taxon>
        <taxon>Endopterygota</taxon>
        <taxon>Hymenoptera</taxon>
        <taxon>Apocrita</taxon>
        <taxon>Aculeata</taxon>
        <taxon>Formicoidea</taxon>
        <taxon>Formicidae</taxon>
        <taxon>Myrmicinae</taxon>
        <taxon>Trachymyrmex</taxon>
    </lineage>
</organism>
<gene>
    <name evidence="1" type="ORF">ALC57_02544</name>
</gene>
<name>A0A151JNG5_9HYME</name>
<dbReference type="EMBL" id="KQ978824">
    <property type="protein sequence ID" value="KYN28044.1"/>
    <property type="molecule type" value="Genomic_DNA"/>
</dbReference>
<dbReference type="Proteomes" id="UP000078492">
    <property type="component" value="Unassembled WGS sequence"/>
</dbReference>
<accession>A0A151JNG5</accession>
<reference evidence="1 2" key="1">
    <citation type="submission" date="2015-09" db="EMBL/GenBank/DDBJ databases">
        <title>Trachymyrmex cornetzi WGS genome.</title>
        <authorList>
            <person name="Nygaard S."/>
            <person name="Hu H."/>
            <person name="Boomsma J."/>
            <person name="Zhang G."/>
        </authorList>
    </citation>
    <scope>NUCLEOTIDE SEQUENCE [LARGE SCALE GENOMIC DNA]</scope>
    <source>
        <strain evidence="1">Tcor2-1</strain>
        <tissue evidence="1">Whole body</tissue>
    </source>
</reference>
<dbReference type="Pfam" id="PF24664">
    <property type="entry name" value="Monjiviricetes_fusion"/>
    <property type="match status" value="3"/>
</dbReference>
<evidence type="ECO:0000313" key="1">
    <source>
        <dbReference type="EMBL" id="KYN28044.1"/>
    </source>
</evidence>
<sequence length="314" mass="36048">LNVVEAKVKSKKHYDKKINPQKFKPGDHVFLLIKRAKTANLTTLSLINIDECDIPPQNVNSSNVYVQLLQLNDFNSVKVIQCKVEIDRTVNKCGMLSHFLDVHNGQFSYIADVTQDACRHMHTYGNKRTIAVYSISTPSMIFSLTRTGTYDACGYTLIRTEHPKLLIVETSPDGEIFKSSGFISVNIDMFSYINSKFVYVERHIRTQINQLYRNILLQQCQLAILCLKGIYHEHQIHGYALHTVYGWSVYLLGGVWDSLTQHLLHLGRNKPMDENPSAPDLEMQKHNETETKLESIYPLLPPREETAYTFELKD</sequence>
<dbReference type="STRING" id="471704.A0A151JNG5"/>
<dbReference type="AlphaFoldDB" id="A0A151JNG5"/>
<keyword evidence="2" id="KW-1185">Reference proteome</keyword>
<feature type="non-terminal residue" evidence="1">
    <location>
        <position position="1"/>
    </location>
</feature>
<proteinExistence type="predicted"/>